<dbReference type="InterPro" id="IPR038705">
    <property type="entry name" value="YabP_sf"/>
</dbReference>
<dbReference type="NCBIfam" id="TIGR02856">
    <property type="entry name" value="spore_yqfC"/>
    <property type="match status" value="1"/>
</dbReference>
<dbReference type="Gene3D" id="2.60.40.2000">
    <property type="match status" value="1"/>
</dbReference>
<dbReference type="InterPro" id="IPR022477">
    <property type="entry name" value="Spore_YqfC"/>
</dbReference>
<comment type="caution">
    <text evidence="1">The sequence shown here is derived from an EMBL/GenBank/DDBJ whole genome shotgun (WGS) entry which is preliminary data.</text>
</comment>
<organism evidence="1 2">
    <name type="scientific">Effusibacillus consociatus</name>
    <dbReference type="NCBI Taxonomy" id="1117041"/>
    <lineage>
        <taxon>Bacteria</taxon>
        <taxon>Bacillati</taxon>
        <taxon>Bacillota</taxon>
        <taxon>Bacilli</taxon>
        <taxon>Bacillales</taxon>
        <taxon>Alicyclobacillaceae</taxon>
        <taxon>Effusibacillus</taxon>
    </lineage>
</organism>
<dbReference type="EMBL" id="JBHSHC010000093">
    <property type="protein sequence ID" value="MFC4767957.1"/>
    <property type="molecule type" value="Genomic_DNA"/>
</dbReference>
<protein>
    <submittedName>
        <fullName evidence="1">Sporulation protein YqfC</fullName>
    </submittedName>
</protein>
<gene>
    <name evidence="1" type="primary">yqfC</name>
    <name evidence="1" type="ORF">ACFO8Q_11395</name>
</gene>
<reference evidence="2" key="1">
    <citation type="journal article" date="2019" name="Int. J. Syst. Evol. Microbiol.">
        <title>The Global Catalogue of Microorganisms (GCM) 10K type strain sequencing project: providing services to taxonomists for standard genome sequencing and annotation.</title>
        <authorList>
            <consortium name="The Broad Institute Genomics Platform"/>
            <consortium name="The Broad Institute Genome Sequencing Center for Infectious Disease"/>
            <person name="Wu L."/>
            <person name="Ma J."/>
        </authorList>
    </citation>
    <scope>NUCLEOTIDE SEQUENCE [LARGE SCALE GENOMIC DNA]</scope>
    <source>
        <strain evidence="2">WYCCWR 12678</strain>
    </source>
</reference>
<evidence type="ECO:0000313" key="1">
    <source>
        <dbReference type="EMBL" id="MFC4767957.1"/>
    </source>
</evidence>
<sequence length="93" mass="10608">MSRVRAFERLQNLAANLLELPKDAIYDVPRITLIGGLQVFIENHTGILEFDHSRIRLSHTKGELQVTGKRLVIKYIQPREILIEGEINGVKFG</sequence>
<proteinExistence type="predicted"/>
<accession>A0ABV9Q3W4</accession>
<dbReference type="Pfam" id="PF07873">
    <property type="entry name" value="YabP"/>
    <property type="match status" value="1"/>
</dbReference>
<evidence type="ECO:0000313" key="2">
    <source>
        <dbReference type="Proteomes" id="UP001596002"/>
    </source>
</evidence>
<keyword evidence="2" id="KW-1185">Reference proteome</keyword>
<dbReference type="Proteomes" id="UP001596002">
    <property type="component" value="Unassembled WGS sequence"/>
</dbReference>
<dbReference type="InterPro" id="IPR022476">
    <property type="entry name" value="Spore_YabP/YqfC"/>
</dbReference>
<name>A0ABV9Q3W4_9BACL</name>